<dbReference type="PANTHER" id="PTHR11614">
    <property type="entry name" value="PHOSPHOLIPASE-RELATED"/>
    <property type="match status" value="1"/>
</dbReference>
<dbReference type="PROSITE" id="PS51257">
    <property type="entry name" value="PROKAR_LIPOPROTEIN"/>
    <property type="match status" value="1"/>
</dbReference>
<dbReference type="RefSeq" id="WP_023404796.1">
    <property type="nucleotide sequence ID" value="NZ_BAUJ01000044.1"/>
</dbReference>
<protein>
    <recommendedName>
        <fullName evidence="1">Serine aminopeptidase S33 domain-containing protein</fullName>
    </recommendedName>
</protein>
<organism evidence="2 3">
    <name type="scientific">Vibrio halioticoli NBRC 102217</name>
    <dbReference type="NCBI Taxonomy" id="1219072"/>
    <lineage>
        <taxon>Bacteria</taxon>
        <taxon>Pseudomonadati</taxon>
        <taxon>Pseudomonadota</taxon>
        <taxon>Gammaproteobacteria</taxon>
        <taxon>Vibrionales</taxon>
        <taxon>Vibrionaceae</taxon>
        <taxon>Vibrio</taxon>
    </lineage>
</organism>
<dbReference type="EMBL" id="BAUJ01000044">
    <property type="protein sequence ID" value="GAD90465.1"/>
    <property type="molecule type" value="Genomic_DNA"/>
</dbReference>
<dbReference type="eggNOG" id="COG1647">
    <property type="taxonomic scope" value="Bacteria"/>
</dbReference>
<evidence type="ECO:0000259" key="1">
    <source>
        <dbReference type="Pfam" id="PF12146"/>
    </source>
</evidence>
<dbReference type="AlphaFoldDB" id="V5HMN5"/>
<keyword evidence="3" id="KW-1185">Reference proteome</keyword>
<dbReference type="InterPro" id="IPR051044">
    <property type="entry name" value="MAG_DAG_Lipase"/>
</dbReference>
<proteinExistence type="predicted"/>
<dbReference type="InterPro" id="IPR022742">
    <property type="entry name" value="Hydrolase_4"/>
</dbReference>
<dbReference type="ESTHER" id="9vibr-v5hmn5">
    <property type="family name" value="Bacterial_lip_FamI.8"/>
</dbReference>
<reference evidence="2 3" key="1">
    <citation type="submission" date="2013-11" db="EMBL/GenBank/DDBJ databases">
        <title>Whole genome shotgun sequence of Vibrio halioticoli NBRC 102217.</title>
        <authorList>
            <person name="Isaki S."/>
            <person name="Kimura A."/>
            <person name="Ohji S."/>
            <person name="Hosoyama A."/>
            <person name="Fujita N."/>
            <person name="Hashimoto M."/>
            <person name="Hosoyama Y."/>
            <person name="Yamazoe A."/>
        </authorList>
    </citation>
    <scope>NUCLEOTIDE SEQUENCE [LARGE SCALE GENOMIC DNA]</scope>
    <source>
        <strain evidence="2 3">NBRC 102217</strain>
    </source>
</reference>
<dbReference type="Proteomes" id="UP000017800">
    <property type="component" value="Unassembled WGS sequence"/>
</dbReference>
<dbReference type="OrthoDB" id="8476759at2"/>
<sequence>MSKISTYLIPIIITSLTACGSNNDVPYHYQSADTLSPYQQASFEQYVLETQQWMKLERNFITDDIDKEIALNSPQEYRPSKPNGEAILLVHGLGDSPYSFSDIAQRLSDKGYLVRTVLLPGHGSKVGDLKLVSADIWQQSVEHQIALLKQQSENIWLGGYSTGANIVTHYALTDSAIKGLILYSPAFNGSSDLLPMAKYAQYVIEWADQDPETNYLRYDSLPMTAAASYYETTQRVQHALKSNPKYSKPVFMLISEGDTVVDKYFAVEQFANRFDNPNSQLIWLGSNPPLKARTTAYNMNLPEQRISEGSHMAGLFSPSNPEYGVNGKNRLCNNGQGAELELQCLDGATVWYSSYGYVEEGKIHARLTYNPYFEQSLASMQQVLLSD</sequence>
<evidence type="ECO:0000313" key="2">
    <source>
        <dbReference type="EMBL" id="GAD90465.1"/>
    </source>
</evidence>
<gene>
    <name evidence="2" type="ORF">VHA01S_044_00170</name>
</gene>
<accession>V5HMN5</accession>
<feature type="domain" description="Serine aminopeptidase S33" evidence="1">
    <location>
        <begin position="85"/>
        <end position="281"/>
    </location>
</feature>
<evidence type="ECO:0000313" key="3">
    <source>
        <dbReference type="Proteomes" id="UP000017800"/>
    </source>
</evidence>
<name>V5HMN5_9VIBR</name>
<dbReference type="SUPFAM" id="SSF53474">
    <property type="entry name" value="alpha/beta-Hydrolases"/>
    <property type="match status" value="1"/>
</dbReference>
<comment type="caution">
    <text evidence="2">The sequence shown here is derived from an EMBL/GenBank/DDBJ whole genome shotgun (WGS) entry which is preliminary data.</text>
</comment>
<dbReference type="Gene3D" id="3.40.50.1820">
    <property type="entry name" value="alpha/beta hydrolase"/>
    <property type="match status" value="1"/>
</dbReference>
<dbReference type="InterPro" id="IPR029058">
    <property type="entry name" value="AB_hydrolase_fold"/>
</dbReference>
<dbReference type="Pfam" id="PF12146">
    <property type="entry name" value="Hydrolase_4"/>
    <property type="match status" value="1"/>
</dbReference>